<sequence>MGKTNAVAKLGVIGLGGRGRGLLECLLGMEDVEITAICDQYEERLELGLEIVQKSGRTLADGYSDYKKLLAREDLQGVIIATTWVTHAEIAIAAMKAGKYAGIEVGGAASLEECWELVRTSEQTGMPCMLLENCCYGREELAVLNMVKQGLLGELIHCQCGYEHDLRDEVALGEQRKHNRYHNYLNRNGELYPIHGLGPISKVLDINRGNRLLTLTSMSSKARGIQHLATEKFGETDPLAKINFAQGDIVTTMIKCAGGETIHIIHDTTLPRPYSRAGRVQGTKGIWMEDNNSIHIEGRSPEHQWESFDEYREQYEHPIWKQYLDEGVRGGHGGMDYLVLRAFAESVMNQTQTPIDVYDTAVWMAITVLSEESVALGSAPVAIPDFTKGKWISREAGPVSYYSLDAVHEEREIGYFAEPNRIPLSGDQPN</sequence>
<dbReference type="EMBL" id="CAKMMW010000010">
    <property type="protein sequence ID" value="CAH1211090.1"/>
    <property type="molecule type" value="Genomic_DNA"/>
</dbReference>
<dbReference type="Pfam" id="PF01408">
    <property type="entry name" value="GFO_IDH_MocA"/>
    <property type="match status" value="1"/>
</dbReference>
<keyword evidence="4" id="KW-0520">NAD</keyword>
<evidence type="ECO:0000313" key="9">
    <source>
        <dbReference type="Proteomes" id="UP000838821"/>
    </source>
</evidence>
<dbReference type="Gene3D" id="3.30.360.10">
    <property type="entry name" value="Dihydrodipicolinate Reductase, domain 2"/>
    <property type="match status" value="1"/>
</dbReference>
<dbReference type="EC" id="3.2.1.49" evidence="8"/>
<evidence type="ECO:0000256" key="5">
    <source>
        <dbReference type="ARBA" id="ARBA00023295"/>
    </source>
</evidence>
<evidence type="ECO:0000256" key="3">
    <source>
        <dbReference type="ARBA" id="ARBA00022801"/>
    </source>
</evidence>
<dbReference type="GO" id="GO:0008456">
    <property type="term" value="F:alpha-N-acetylgalactosaminidase activity"/>
    <property type="evidence" value="ECO:0007669"/>
    <property type="project" value="UniProtKB-EC"/>
</dbReference>
<dbReference type="Gene3D" id="3.40.50.720">
    <property type="entry name" value="NAD(P)-binding Rossmann-like Domain"/>
    <property type="match status" value="1"/>
</dbReference>
<keyword evidence="3 8" id="KW-0378">Hydrolase</keyword>
<dbReference type="PANTHER" id="PTHR43818">
    <property type="entry name" value="BCDNA.GH03377"/>
    <property type="match status" value="1"/>
</dbReference>
<comment type="cofactor">
    <cofactor evidence="1">
        <name>NAD(+)</name>
        <dbReference type="ChEBI" id="CHEBI:57540"/>
    </cofactor>
</comment>
<evidence type="ECO:0000256" key="4">
    <source>
        <dbReference type="ARBA" id="ARBA00023027"/>
    </source>
</evidence>
<gene>
    <name evidence="8" type="primary">nagA_3</name>
    <name evidence="8" type="ORF">PAECIP111891_03683</name>
</gene>
<evidence type="ECO:0000256" key="2">
    <source>
        <dbReference type="ARBA" id="ARBA00009329"/>
    </source>
</evidence>
<evidence type="ECO:0000259" key="6">
    <source>
        <dbReference type="Pfam" id="PF01408"/>
    </source>
</evidence>
<keyword evidence="9" id="KW-1185">Reference proteome</keyword>
<accession>A0ABM9CGW6</accession>
<protein>
    <submittedName>
        <fullName evidence="8">Alpha-N-acetylgalactosaminidase</fullName>
        <ecNumber evidence="8">3.2.1.49</ecNumber>
    </submittedName>
</protein>
<dbReference type="Proteomes" id="UP000838821">
    <property type="component" value="Unassembled WGS sequence"/>
</dbReference>
<feature type="domain" description="Glycosyl hydrolase 109 C-terminal" evidence="7">
    <location>
        <begin position="141"/>
        <end position="307"/>
    </location>
</feature>
<evidence type="ECO:0000256" key="1">
    <source>
        <dbReference type="ARBA" id="ARBA00001911"/>
    </source>
</evidence>
<feature type="domain" description="Gfo/Idh/MocA-like oxidoreductase N-terminal" evidence="6">
    <location>
        <begin position="9"/>
        <end position="129"/>
    </location>
</feature>
<dbReference type="Pfam" id="PF21252">
    <property type="entry name" value="Glyco_hydro_109_C"/>
    <property type="match status" value="1"/>
</dbReference>
<comment type="similarity">
    <text evidence="2">Belongs to the Gfo/Idh/MocA family. Glycosyl hydrolase 109 subfamily.</text>
</comment>
<dbReference type="PANTHER" id="PTHR43818:SF1">
    <property type="entry name" value="GLYCOSYL HYDROLASE FAMILY 109 PROTEIN"/>
    <property type="match status" value="1"/>
</dbReference>
<dbReference type="SUPFAM" id="SSF51735">
    <property type="entry name" value="NAD(P)-binding Rossmann-fold domains"/>
    <property type="match status" value="1"/>
</dbReference>
<organism evidence="8 9">
    <name type="scientific">Paenibacillus allorhizoplanae</name>
    <dbReference type="NCBI Taxonomy" id="2905648"/>
    <lineage>
        <taxon>Bacteria</taxon>
        <taxon>Bacillati</taxon>
        <taxon>Bacillota</taxon>
        <taxon>Bacilli</taxon>
        <taxon>Bacillales</taxon>
        <taxon>Paenibacillaceae</taxon>
        <taxon>Paenibacillus</taxon>
    </lineage>
</organism>
<dbReference type="InterPro" id="IPR000683">
    <property type="entry name" value="Gfo/Idh/MocA-like_OxRdtase_N"/>
</dbReference>
<reference evidence="8" key="1">
    <citation type="submission" date="2022-01" db="EMBL/GenBank/DDBJ databases">
        <authorList>
            <person name="Criscuolo A."/>
        </authorList>
    </citation>
    <scope>NUCLEOTIDE SEQUENCE</scope>
    <source>
        <strain evidence="8">CIP111891</strain>
    </source>
</reference>
<proteinExistence type="inferred from homology"/>
<dbReference type="RefSeq" id="WP_063795679.1">
    <property type="nucleotide sequence ID" value="NZ_CAKMMW010000010.1"/>
</dbReference>
<evidence type="ECO:0000313" key="8">
    <source>
        <dbReference type="EMBL" id="CAH1211090.1"/>
    </source>
</evidence>
<dbReference type="InterPro" id="IPR036291">
    <property type="entry name" value="NAD(P)-bd_dom_sf"/>
</dbReference>
<dbReference type="InterPro" id="IPR050463">
    <property type="entry name" value="Gfo/Idh/MocA_oxidrdct_glycsds"/>
</dbReference>
<name>A0ABM9CGW6_9BACL</name>
<evidence type="ECO:0000259" key="7">
    <source>
        <dbReference type="Pfam" id="PF21252"/>
    </source>
</evidence>
<keyword evidence="5 8" id="KW-0326">Glycosidase</keyword>
<comment type="caution">
    <text evidence="8">The sequence shown here is derived from an EMBL/GenBank/DDBJ whole genome shotgun (WGS) entry which is preliminary data.</text>
</comment>
<dbReference type="InterPro" id="IPR049303">
    <property type="entry name" value="Glyco_hydro_109_C"/>
</dbReference>